<sequence>MKQSLIIGGVVLMIVTVFGFGENFISESFGSWGRRTFFSDVQNIMHLVLVVLAFIAIFYATRKIVITIMAISVLIILYSGVLGFLFYGFNSRGLQGLMFEIIIVAWSIYNYKLSKRVIIS</sequence>
<accession>A0A1F7G8S6</accession>
<keyword evidence="1" id="KW-0812">Transmembrane</keyword>
<dbReference type="AlphaFoldDB" id="A0A1F7G8S6"/>
<evidence type="ECO:0000256" key="1">
    <source>
        <dbReference type="SAM" id="Phobius"/>
    </source>
</evidence>
<proteinExistence type="predicted"/>
<reference evidence="2 3" key="1">
    <citation type="journal article" date="2016" name="Nat. Commun.">
        <title>Thousands of microbial genomes shed light on interconnected biogeochemical processes in an aquifer system.</title>
        <authorList>
            <person name="Anantharaman K."/>
            <person name="Brown C.T."/>
            <person name="Hug L.A."/>
            <person name="Sharon I."/>
            <person name="Castelle C.J."/>
            <person name="Probst A.J."/>
            <person name="Thomas B.C."/>
            <person name="Singh A."/>
            <person name="Wilkins M.J."/>
            <person name="Karaoz U."/>
            <person name="Brodie E.L."/>
            <person name="Williams K.H."/>
            <person name="Hubbard S.S."/>
            <person name="Banfield J.F."/>
        </authorList>
    </citation>
    <scope>NUCLEOTIDE SEQUENCE [LARGE SCALE GENOMIC DNA]</scope>
</reference>
<name>A0A1F7G8S6_9BACT</name>
<feature type="transmembrane region" description="Helical" evidence="1">
    <location>
        <begin position="93"/>
        <end position="111"/>
    </location>
</feature>
<feature type="transmembrane region" description="Helical" evidence="1">
    <location>
        <begin position="68"/>
        <end position="87"/>
    </location>
</feature>
<keyword evidence="1" id="KW-1133">Transmembrane helix</keyword>
<dbReference type="EMBL" id="MFZF01000034">
    <property type="protein sequence ID" value="OGK15135.1"/>
    <property type="molecule type" value="Genomic_DNA"/>
</dbReference>
<evidence type="ECO:0000313" key="2">
    <source>
        <dbReference type="EMBL" id="OGK15135.1"/>
    </source>
</evidence>
<comment type="caution">
    <text evidence="2">The sequence shown here is derived from an EMBL/GenBank/DDBJ whole genome shotgun (WGS) entry which is preliminary data.</text>
</comment>
<dbReference type="Proteomes" id="UP000178372">
    <property type="component" value="Unassembled WGS sequence"/>
</dbReference>
<protein>
    <submittedName>
        <fullName evidence="2">Uncharacterized protein</fullName>
    </submittedName>
</protein>
<feature type="transmembrane region" description="Helical" evidence="1">
    <location>
        <begin position="43"/>
        <end position="61"/>
    </location>
</feature>
<gene>
    <name evidence="2" type="ORF">A2690_00010</name>
</gene>
<keyword evidence="1" id="KW-0472">Membrane</keyword>
<evidence type="ECO:0000313" key="3">
    <source>
        <dbReference type="Proteomes" id="UP000178372"/>
    </source>
</evidence>
<organism evidence="2 3">
    <name type="scientific">Candidatus Roizmanbacteria bacterium RIFCSPHIGHO2_01_FULL_39_12b</name>
    <dbReference type="NCBI Taxonomy" id="1802030"/>
    <lineage>
        <taxon>Bacteria</taxon>
        <taxon>Candidatus Roizmaniibacteriota</taxon>
    </lineage>
</organism>